<dbReference type="AlphaFoldDB" id="A0A381VH88"/>
<evidence type="ECO:0000256" key="3">
    <source>
        <dbReference type="ARBA" id="ARBA00022692"/>
    </source>
</evidence>
<evidence type="ECO:0000256" key="4">
    <source>
        <dbReference type="ARBA" id="ARBA00022960"/>
    </source>
</evidence>
<accession>A0A381VH88</accession>
<evidence type="ECO:0000256" key="5">
    <source>
        <dbReference type="ARBA" id="ARBA00022989"/>
    </source>
</evidence>
<keyword evidence="4" id="KW-0133">Cell shape</keyword>
<protein>
    <recommendedName>
        <fullName evidence="9">Rod shape-determining protein MreD</fullName>
    </recommendedName>
</protein>
<proteinExistence type="predicted"/>
<feature type="transmembrane region" description="Helical" evidence="7">
    <location>
        <begin position="39"/>
        <end position="62"/>
    </location>
</feature>
<gene>
    <name evidence="8" type="ORF">METZ01_LOCUS92002</name>
</gene>
<dbReference type="GO" id="GO:0005886">
    <property type="term" value="C:plasma membrane"/>
    <property type="evidence" value="ECO:0007669"/>
    <property type="project" value="UniProtKB-SubCell"/>
</dbReference>
<dbReference type="NCBIfam" id="TIGR03426">
    <property type="entry name" value="shape_MreD"/>
    <property type="match status" value="1"/>
</dbReference>
<dbReference type="GO" id="GO:0008360">
    <property type="term" value="P:regulation of cell shape"/>
    <property type="evidence" value="ECO:0007669"/>
    <property type="project" value="UniProtKB-KW"/>
</dbReference>
<comment type="subcellular location">
    <subcellularLocation>
        <location evidence="1">Cell membrane</location>
        <topology evidence="1">Multi-pass membrane protein</topology>
    </subcellularLocation>
</comment>
<keyword evidence="5 7" id="KW-1133">Transmembrane helix</keyword>
<evidence type="ECO:0000313" key="8">
    <source>
        <dbReference type="EMBL" id="SVA39148.1"/>
    </source>
</evidence>
<evidence type="ECO:0000256" key="7">
    <source>
        <dbReference type="SAM" id="Phobius"/>
    </source>
</evidence>
<organism evidence="8">
    <name type="scientific">marine metagenome</name>
    <dbReference type="NCBI Taxonomy" id="408172"/>
    <lineage>
        <taxon>unclassified sequences</taxon>
        <taxon>metagenomes</taxon>
        <taxon>ecological metagenomes</taxon>
    </lineage>
</organism>
<name>A0A381VH88_9ZZZZ</name>
<sequence>MQLILSDFLAIETVRPDFPVILILYWSVKYGRTAGTVSGFMLGLLVDLSGTATFFGLSPLIYSITGYLGGNLAGSYSKINPFYFSITWITILAFQFLIFCGVQYQDLWFINWHLFFGKWLGTTLYTLSFIGILQFIYPLHRVA</sequence>
<dbReference type="Pfam" id="PF04093">
    <property type="entry name" value="MreD"/>
    <property type="match status" value="1"/>
</dbReference>
<dbReference type="EMBL" id="UINC01008706">
    <property type="protein sequence ID" value="SVA39148.1"/>
    <property type="molecule type" value="Genomic_DNA"/>
</dbReference>
<feature type="transmembrane region" description="Helical" evidence="7">
    <location>
        <begin position="82"/>
        <end position="102"/>
    </location>
</feature>
<evidence type="ECO:0000256" key="2">
    <source>
        <dbReference type="ARBA" id="ARBA00022475"/>
    </source>
</evidence>
<dbReference type="InterPro" id="IPR007227">
    <property type="entry name" value="Cell_shape_determining_MreD"/>
</dbReference>
<feature type="transmembrane region" description="Helical" evidence="7">
    <location>
        <begin position="114"/>
        <end position="137"/>
    </location>
</feature>
<keyword evidence="2" id="KW-1003">Cell membrane</keyword>
<evidence type="ECO:0008006" key="9">
    <source>
        <dbReference type="Google" id="ProtNLM"/>
    </source>
</evidence>
<keyword evidence="3 7" id="KW-0812">Transmembrane</keyword>
<evidence type="ECO:0000256" key="6">
    <source>
        <dbReference type="ARBA" id="ARBA00023136"/>
    </source>
</evidence>
<evidence type="ECO:0000256" key="1">
    <source>
        <dbReference type="ARBA" id="ARBA00004651"/>
    </source>
</evidence>
<keyword evidence="6 7" id="KW-0472">Membrane</keyword>
<reference evidence="8" key="1">
    <citation type="submission" date="2018-05" db="EMBL/GenBank/DDBJ databases">
        <authorList>
            <person name="Lanie J.A."/>
            <person name="Ng W.-L."/>
            <person name="Kazmierczak K.M."/>
            <person name="Andrzejewski T.M."/>
            <person name="Davidsen T.M."/>
            <person name="Wayne K.J."/>
            <person name="Tettelin H."/>
            <person name="Glass J.I."/>
            <person name="Rusch D."/>
            <person name="Podicherti R."/>
            <person name="Tsui H.-C.T."/>
            <person name="Winkler M.E."/>
        </authorList>
    </citation>
    <scope>NUCLEOTIDE SEQUENCE</scope>
</reference>